<protein>
    <submittedName>
        <fullName evidence="1">Uncharacterized protein</fullName>
    </submittedName>
</protein>
<gene>
    <name evidence="1" type="ORF">BJ138DRAFT_1111156</name>
</gene>
<reference evidence="1" key="1">
    <citation type="journal article" date="2021" name="New Phytol.">
        <title>Evolutionary innovations through gain and loss of genes in the ectomycorrhizal Boletales.</title>
        <authorList>
            <person name="Wu G."/>
            <person name="Miyauchi S."/>
            <person name="Morin E."/>
            <person name="Kuo A."/>
            <person name="Drula E."/>
            <person name="Varga T."/>
            <person name="Kohler A."/>
            <person name="Feng B."/>
            <person name="Cao Y."/>
            <person name="Lipzen A."/>
            <person name="Daum C."/>
            <person name="Hundley H."/>
            <person name="Pangilinan J."/>
            <person name="Johnson J."/>
            <person name="Barry K."/>
            <person name="LaButti K."/>
            <person name="Ng V."/>
            <person name="Ahrendt S."/>
            <person name="Min B."/>
            <person name="Choi I.G."/>
            <person name="Park H."/>
            <person name="Plett J.M."/>
            <person name="Magnuson J."/>
            <person name="Spatafora J.W."/>
            <person name="Nagy L.G."/>
            <person name="Henrissat B."/>
            <person name="Grigoriev I.V."/>
            <person name="Yang Z.L."/>
            <person name="Xu J."/>
            <person name="Martin F.M."/>
        </authorList>
    </citation>
    <scope>NUCLEOTIDE SEQUENCE</scope>
    <source>
        <strain evidence="1">ATCC 28755</strain>
    </source>
</reference>
<dbReference type="Proteomes" id="UP000790377">
    <property type="component" value="Unassembled WGS sequence"/>
</dbReference>
<sequence>MSCAELFEFASYPPHSSLYLSEYPDGSESSWSPPSSPNSSWYADQIPSLERDFCSNFACCGHVLANLHELIDHFEEAHVVVVDVDGRAVHPSLVSGHVTAFKNHGDSSDSKAGVNSFSRVILEYPTVQPLPLDPSDQSTSHSQTNRPSKDDISNEPETIRPPHSSKTLGLPPSSFVAPSEKVVPDSLAFPIRSEKRRQRGQGLSKHRRDKLYRCPRPKCTKSYLNPNGLKYHLEKGTCKVEPSFSRDKSHPPESANSSELGVPIKAPYGRNGTSSPKMLPL</sequence>
<keyword evidence="2" id="KW-1185">Reference proteome</keyword>
<comment type="caution">
    <text evidence="1">The sequence shown here is derived from an EMBL/GenBank/DDBJ whole genome shotgun (WGS) entry which is preliminary data.</text>
</comment>
<evidence type="ECO:0000313" key="2">
    <source>
        <dbReference type="Proteomes" id="UP000790377"/>
    </source>
</evidence>
<dbReference type="EMBL" id="MU267624">
    <property type="protein sequence ID" value="KAH7913809.1"/>
    <property type="molecule type" value="Genomic_DNA"/>
</dbReference>
<proteinExistence type="predicted"/>
<accession>A0ACB8AK87</accession>
<evidence type="ECO:0000313" key="1">
    <source>
        <dbReference type="EMBL" id="KAH7913809.1"/>
    </source>
</evidence>
<name>A0ACB8AK87_9AGAM</name>
<organism evidence="1 2">
    <name type="scientific">Hygrophoropsis aurantiaca</name>
    <dbReference type="NCBI Taxonomy" id="72124"/>
    <lineage>
        <taxon>Eukaryota</taxon>
        <taxon>Fungi</taxon>
        <taxon>Dikarya</taxon>
        <taxon>Basidiomycota</taxon>
        <taxon>Agaricomycotina</taxon>
        <taxon>Agaricomycetes</taxon>
        <taxon>Agaricomycetidae</taxon>
        <taxon>Boletales</taxon>
        <taxon>Coniophorineae</taxon>
        <taxon>Hygrophoropsidaceae</taxon>
        <taxon>Hygrophoropsis</taxon>
    </lineage>
</organism>